<proteinExistence type="predicted"/>
<reference evidence="5 6" key="1">
    <citation type="submission" date="2015-01" db="EMBL/GenBank/DDBJ databases">
        <title>Genome of allotetraploid Gossypium barbadense reveals genomic plasticity and fiber elongation in cotton evolution.</title>
        <authorList>
            <person name="Chen X."/>
            <person name="Liu X."/>
            <person name="Zhao B."/>
            <person name="Zheng H."/>
            <person name="Hu Y."/>
            <person name="Lu G."/>
            <person name="Yang C."/>
            <person name="Chen J."/>
            <person name="Shan C."/>
            <person name="Zhang L."/>
            <person name="Zhou Y."/>
            <person name="Wang L."/>
            <person name="Guo W."/>
            <person name="Bai Y."/>
            <person name="Ruan J."/>
            <person name="Shangguan X."/>
            <person name="Mao Y."/>
            <person name="Jiang J."/>
            <person name="Zhu Y."/>
            <person name="Lei J."/>
            <person name="Kang H."/>
            <person name="Chen S."/>
            <person name="He X."/>
            <person name="Wang R."/>
            <person name="Wang Y."/>
            <person name="Chen J."/>
            <person name="Wang L."/>
            <person name="Yu S."/>
            <person name="Wang B."/>
            <person name="Wei J."/>
            <person name="Song S."/>
            <person name="Lu X."/>
            <person name="Gao Z."/>
            <person name="Gu W."/>
            <person name="Deng X."/>
            <person name="Ma D."/>
            <person name="Wang S."/>
            <person name="Liang W."/>
            <person name="Fang L."/>
            <person name="Cai C."/>
            <person name="Zhu X."/>
            <person name="Zhou B."/>
            <person name="Zhang Y."/>
            <person name="Chen Z."/>
            <person name="Xu S."/>
            <person name="Zhu R."/>
            <person name="Wang S."/>
            <person name="Zhang T."/>
            <person name="Zhao G."/>
        </authorList>
    </citation>
    <scope>NUCLEOTIDE SEQUENCE [LARGE SCALE GENOMIC DNA]</scope>
    <source>
        <strain evidence="6">cv. Xinhai21</strain>
        <tissue evidence="5">Leaf</tissue>
    </source>
</reference>
<gene>
    <name evidence="5" type="ORF">GOBAR_AA19760</name>
</gene>
<evidence type="ECO:0000313" key="5">
    <source>
        <dbReference type="EMBL" id="PPS00904.1"/>
    </source>
</evidence>
<evidence type="ECO:0000259" key="3">
    <source>
        <dbReference type="Pfam" id="PF16135"/>
    </source>
</evidence>
<dbReference type="OrthoDB" id="1700713at2759"/>
<keyword evidence="2" id="KW-0539">Nucleus</keyword>
<dbReference type="GO" id="GO:0003714">
    <property type="term" value="F:transcription corepressor activity"/>
    <property type="evidence" value="ECO:0007669"/>
    <property type="project" value="InterPro"/>
</dbReference>
<evidence type="ECO:0000313" key="6">
    <source>
        <dbReference type="Proteomes" id="UP000239757"/>
    </source>
</evidence>
<dbReference type="InterPro" id="IPR054292">
    <property type="entry name" value="DUF7028"/>
</dbReference>
<dbReference type="InterPro" id="IPR032308">
    <property type="entry name" value="TDBD"/>
</dbReference>
<feature type="domain" description="Tify" evidence="3">
    <location>
        <begin position="102"/>
        <end position="154"/>
    </location>
</feature>
<dbReference type="Pfam" id="PF22970">
    <property type="entry name" value="DUF7028"/>
    <property type="match status" value="1"/>
</dbReference>
<dbReference type="AlphaFoldDB" id="A0A2P5XC33"/>
<dbReference type="InterPro" id="IPR042163">
    <property type="entry name" value="PHF12"/>
</dbReference>
<sequence>MSVGEGEVCEGAVRKNGCSSRLKNSKAKSHLWAKDWVFKYTHENGKQEVLYQFPNVKLYHSLKMACKSFIDDETMGNLKPKHLKNEKKVYYHSKTWNPLIKGWKTRDGIQCLCCFKVFALIAFEVHAGSTNQRPVTNIILDDGTDRSLSDCQRQVRHSTIPSNVDNPNSKTEKFNSTEHENDEACSVCCYGGELV</sequence>
<dbReference type="PANTHER" id="PTHR46309">
    <property type="entry name" value="PHD FINGER PROTEIN 12"/>
    <property type="match status" value="1"/>
</dbReference>
<evidence type="ECO:0000256" key="2">
    <source>
        <dbReference type="ARBA" id="ARBA00023242"/>
    </source>
</evidence>
<dbReference type="Proteomes" id="UP000239757">
    <property type="component" value="Unassembled WGS sequence"/>
</dbReference>
<feature type="domain" description="DUF7028" evidence="4">
    <location>
        <begin position="14"/>
        <end position="72"/>
    </location>
</feature>
<dbReference type="EMBL" id="KZ665209">
    <property type="protein sequence ID" value="PPS00904.1"/>
    <property type="molecule type" value="Genomic_DNA"/>
</dbReference>
<dbReference type="Pfam" id="PF16135">
    <property type="entry name" value="TDBD"/>
    <property type="match status" value="1"/>
</dbReference>
<evidence type="ECO:0000259" key="4">
    <source>
        <dbReference type="Pfam" id="PF22970"/>
    </source>
</evidence>
<evidence type="ECO:0000256" key="1">
    <source>
        <dbReference type="ARBA" id="ARBA00004123"/>
    </source>
</evidence>
<dbReference type="PANTHER" id="PTHR46309:SF12">
    <property type="entry name" value="GB|AAC80581.1"/>
    <property type="match status" value="1"/>
</dbReference>
<dbReference type="GO" id="GO:0006357">
    <property type="term" value="P:regulation of transcription by RNA polymerase II"/>
    <property type="evidence" value="ECO:0007669"/>
    <property type="project" value="TreeGrafter"/>
</dbReference>
<organism evidence="5 6">
    <name type="scientific">Gossypium barbadense</name>
    <name type="common">Sea Island cotton</name>
    <name type="synonym">Hibiscus barbadensis</name>
    <dbReference type="NCBI Taxonomy" id="3634"/>
    <lineage>
        <taxon>Eukaryota</taxon>
        <taxon>Viridiplantae</taxon>
        <taxon>Streptophyta</taxon>
        <taxon>Embryophyta</taxon>
        <taxon>Tracheophyta</taxon>
        <taxon>Spermatophyta</taxon>
        <taxon>Magnoliopsida</taxon>
        <taxon>eudicotyledons</taxon>
        <taxon>Gunneridae</taxon>
        <taxon>Pentapetalae</taxon>
        <taxon>rosids</taxon>
        <taxon>malvids</taxon>
        <taxon>Malvales</taxon>
        <taxon>Malvaceae</taxon>
        <taxon>Malvoideae</taxon>
        <taxon>Gossypium</taxon>
    </lineage>
</organism>
<accession>A0A2P5XC33</accession>
<name>A0A2P5XC33_GOSBA</name>
<dbReference type="GO" id="GO:0005634">
    <property type="term" value="C:nucleus"/>
    <property type="evidence" value="ECO:0007669"/>
    <property type="project" value="UniProtKB-SubCell"/>
</dbReference>
<protein>
    <submittedName>
        <fullName evidence="5">Uncharacterized protein</fullName>
    </submittedName>
</protein>
<comment type="subcellular location">
    <subcellularLocation>
        <location evidence="1">Nucleus</location>
    </subcellularLocation>
</comment>